<gene>
    <name evidence="2" type="ORF">M569_03326</name>
</gene>
<protein>
    <submittedName>
        <fullName evidence="2">Uncharacterized protein</fullName>
    </submittedName>
</protein>
<keyword evidence="3" id="KW-1185">Reference proteome</keyword>
<name>S8E6H7_9LAMI</name>
<accession>S8E6H7</accession>
<dbReference type="Proteomes" id="UP000015453">
    <property type="component" value="Unassembled WGS sequence"/>
</dbReference>
<feature type="region of interest" description="Disordered" evidence="1">
    <location>
        <begin position="39"/>
        <end position="72"/>
    </location>
</feature>
<reference evidence="2 3" key="1">
    <citation type="journal article" date="2013" name="BMC Genomics">
        <title>The miniature genome of a carnivorous plant Genlisea aurea contains a low number of genes and short non-coding sequences.</title>
        <authorList>
            <person name="Leushkin E.V."/>
            <person name="Sutormin R.A."/>
            <person name="Nabieva E.R."/>
            <person name="Penin A.A."/>
            <person name="Kondrashov A.S."/>
            <person name="Logacheva M.D."/>
        </authorList>
    </citation>
    <scope>NUCLEOTIDE SEQUENCE [LARGE SCALE GENOMIC DNA]</scope>
</reference>
<comment type="caution">
    <text evidence="2">The sequence shown here is derived from an EMBL/GenBank/DDBJ whole genome shotgun (WGS) entry which is preliminary data.</text>
</comment>
<dbReference type="OrthoDB" id="44015at2759"/>
<dbReference type="EMBL" id="AUSU01001265">
    <property type="protein sequence ID" value="EPS71433.1"/>
    <property type="molecule type" value="Genomic_DNA"/>
</dbReference>
<feature type="region of interest" description="Disordered" evidence="1">
    <location>
        <begin position="89"/>
        <end position="110"/>
    </location>
</feature>
<evidence type="ECO:0000256" key="1">
    <source>
        <dbReference type="SAM" id="MobiDB-lite"/>
    </source>
</evidence>
<proteinExistence type="predicted"/>
<evidence type="ECO:0000313" key="2">
    <source>
        <dbReference type="EMBL" id="EPS71433.1"/>
    </source>
</evidence>
<evidence type="ECO:0000313" key="3">
    <source>
        <dbReference type="Proteomes" id="UP000015453"/>
    </source>
</evidence>
<feature type="compositionally biased region" description="Polar residues" evidence="1">
    <location>
        <begin position="92"/>
        <end position="105"/>
    </location>
</feature>
<sequence>PPQSFLVTMEEYIREAPRIVSVPIIVDDDAGERLMLLTYKSEDVPEPDPSPPREEVSISSADLSFGSPPPRGRINNAFSAADDLLVLDIEEGTNSPGTADPSSNAKGFDPNGGWELALVSSSSSVLGERQQQPLDSVTLDSLYDAGDHQNSNPFAAVVYQLPRRPPRNPFGDAEPVWASLNPFGLLL</sequence>
<dbReference type="AlphaFoldDB" id="S8E6H7"/>
<organism evidence="2 3">
    <name type="scientific">Genlisea aurea</name>
    <dbReference type="NCBI Taxonomy" id="192259"/>
    <lineage>
        <taxon>Eukaryota</taxon>
        <taxon>Viridiplantae</taxon>
        <taxon>Streptophyta</taxon>
        <taxon>Embryophyta</taxon>
        <taxon>Tracheophyta</taxon>
        <taxon>Spermatophyta</taxon>
        <taxon>Magnoliopsida</taxon>
        <taxon>eudicotyledons</taxon>
        <taxon>Gunneridae</taxon>
        <taxon>Pentapetalae</taxon>
        <taxon>asterids</taxon>
        <taxon>lamiids</taxon>
        <taxon>Lamiales</taxon>
        <taxon>Lentibulariaceae</taxon>
        <taxon>Genlisea</taxon>
    </lineage>
</organism>
<feature type="non-terminal residue" evidence="2">
    <location>
        <position position="1"/>
    </location>
</feature>